<name>A0A8H4APK3_GIGMA</name>
<dbReference type="GO" id="GO:0005524">
    <property type="term" value="F:ATP binding"/>
    <property type="evidence" value="ECO:0007669"/>
    <property type="project" value="InterPro"/>
</dbReference>
<sequence length="531" mass="59746">MANEGWLEKAISDKFINYHEYHEFTNRVEIGSGGFATRIFIIKDENFFPDQFVITRHSKNILIHQEQPKIADFGLSKQINEKSTSISIASNSGFNGMIAYIEPQCFLIPNYKRDKRSDIYSFGIILWEISSGKSPYQSIPNLSLPVQICNGLREDPIEGTPSQYIELYEKCWDSDPTVRSEAKLILTTLNRLLNETSNQHIPKETLNKQPPNENSSHHITNETSASSFIPDEASTSNNNIPNETFYEASASNSYITNDKSNDVSISNNIANETSLDVSTTNNHFFLSEPFNKISTSNNRIPNETINQHIINKTSTQNIPNKTSNQHTTNETSNQHIHSETSGQHALNNNETSNHHILNETSNKIPNETSNQYFPNENSKNIETPDHSINNNNTLLNKRKKALEFFTKGKYIESSKIYKEILEDNQHNNEDIQNASIWNISIHLDDKKLNLQNNQLGPEGGKALANALCKNTTLKFLNLGNNGLGTEGGKALVNALNKNTTLTLLDLENNGLGLEEQTFKSQSKTTTLTLLL</sequence>
<protein>
    <submittedName>
        <fullName evidence="9">Kinase-like protein</fullName>
    </submittedName>
</protein>
<dbReference type="Pfam" id="PF07714">
    <property type="entry name" value="PK_Tyr_Ser-Thr"/>
    <property type="match status" value="1"/>
</dbReference>
<dbReference type="InterPro" id="IPR000719">
    <property type="entry name" value="Prot_kinase_dom"/>
</dbReference>
<dbReference type="AlphaFoldDB" id="A0A8H4APK3"/>
<evidence type="ECO:0000256" key="5">
    <source>
        <dbReference type="ARBA" id="ARBA00022777"/>
    </source>
</evidence>
<reference evidence="9 10" key="1">
    <citation type="journal article" date="2019" name="Environ. Microbiol.">
        <title>At the nexus of three kingdoms: the genome of the mycorrhizal fungus Gigaspora margarita provides insights into plant, endobacterial and fungal interactions.</title>
        <authorList>
            <person name="Venice F."/>
            <person name="Ghignone S."/>
            <person name="Salvioli di Fossalunga A."/>
            <person name="Amselem J."/>
            <person name="Novero M."/>
            <person name="Xianan X."/>
            <person name="Sedzielewska Toro K."/>
            <person name="Morin E."/>
            <person name="Lipzen A."/>
            <person name="Grigoriev I.V."/>
            <person name="Henrissat B."/>
            <person name="Martin F.M."/>
            <person name="Bonfante P."/>
        </authorList>
    </citation>
    <scope>NUCLEOTIDE SEQUENCE [LARGE SCALE GENOMIC DNA]</scope>
    <source>
        <strain evidence="9 10">BEG34</strain>
    </source>
</reference>
<dbReference type="InterPro" id="IPR011009">
    <property type="entry name" value="Kinase-like_dom_sf"/>
</dbReference>
<evidence type="ECO:0000259" key="8">
    <source>
        <dbReference type="PROSITE" id="PS50011"/>
    </source>
</evidence>
<evidence type="ECO:0000313" key="10">
    <source>
        <dbReference type="Proteomes" id="UP000439903"/>
    </source>
</evidence>
<dbReference type="PROSITE" id="PS50011">
    <property type="entry name" value="PROTEIN_KINASE_DOM"/>
    <property type="match status" value="1"/>
</dbReference>
<dbReference type="InterPro" id="IPR032675">
    <property type="entry name" value="LRR_dom_sf"/>
</dbReference>
<evidence type="ECO:0000256" key="2">
    <source>
        <dbReference type="ARBA" id="ARBA00022679"/>
    </source>
</evidence>
<keyword evidence="3" id="KW-0677">Repeat</keyword>
<dbReference type="SUPFAM" id="SSF52047">
    <property type="entry name" value="RNI-like"/>
    <property type="match status" value="1"/>
</dbReference>
<keyword evidence="4" id="KW-0547">Nucleotide-binding</keyword>
<dbReference type="InterPro" id="IPR051681">
    <property type="entry name" value="Ser/Thr_Kinases-Pseudokinases"/>
</dbReference>
<dbReference type="InterPro" id="IPR001245">
    <property type="entry name" value="Ser-Thr/Tyr_kinase_cat_dom"/>
</dbReference>
<dbReference type="Pfam" id="PF13516">
    <property type="entry name" value="LRR_6"/>
    <property type="match status" value="3"/>
</dbReference>
<comment type="caution">
    <text evidence="9">The sequence shown here is derived from an EMBL/GenBank/DDBJ whole genome shotgun (WGS) entry which is preliminary data.</text>
</comment>
<dbReference type="EMBL" id="WTPW01000362">
    <property type="protein sequence ID" value="KAF0519614.1"/>
    <property type="molecule type" value="Genomic_DNA"/>
</dbReference>
<evidence type="ECO:0000256" key="1">
    <source>
        <dbReference type="ARBA" id="ARBA00022614"/>
    </source>
</evidence>
<keyword evidence="1" id="KW-0433">Leucine-rich repeat</keyword>
<evidence type="ECO:0000313" key="9">
    <source>
        <dbReference type="EMBL" id="KAF0519614.1"/>
    </source>
</evidence>
<dbReference type="PANTHER" id="PTHR44329">
    <property type="entry name" value="SERINE/THREONINE-PROTEIN KINASE TNNI3K-RELATED"/>
    <property type="match status" value="1"/>
</dbReference>
<dbReference type="SMART" id="SM00368">
    <property type="entry name" value="LRR_RI"/>
    <property type="match status" value="3"/>
</dbReference>
<dbReference type="SMART" id="SM00219">
    <property type="entry name" value="TyrKc"/>
    <property type="match status" value="1"/>
</dbReference>
<dbReference type="GO" id="GO:0004713">
    <property type="term" value="F:protein tyrosine kinase activity"/>
    <property type="evidence" value="ECO:0007669"/>
    <property type="project" value="InterPro"/>
</dbReference>
<keyword evidence="6" id="KW-0067">ATP-binding</keyword>
<dbReference type="Gene3D" id="1.10.510.10">
    <property type="entry name" value="Transferase(Phosphotransferase) domain 1"/>
    <property type="match status" value="1"/>
</dbReference>
<dbReference type="GO" id="GO:0004674">
    <property type="term" value="F:protein serine/threonine kinase activity"/>
    <property type="evidence" value="ECO:0007669"/>
    <property type="project" value="TreeGrafter"/>
</dbReference>
<proteinExistence type="predicted"/>
<keyword evidence="5 9" id="KW-0418">Kinase</keyword>
<dbReference type="SUPFAM" id="SSF56112">
    <property type="entry name" value="Protein kinase-like (PK-like)"/>
    <property type="match status" value="1"/>
</dbReference>
<dbReference type="Proteomes" id="UP000439903">
    <property type="component" value="Unassembled WGS sequence"/>
</dbReference>
<keyword evidence="2" id="KW-0808">Transferase</keyword>
<gene>
    <name evidence="9" type="ORF">F8M41_016569</name>
</gene>
<organism evidence="9 10">
    <name type="scientific">Gigaspora margarita</name>
    <dbReference type="NCBI Taxonomy" id="4874"/>
    <lineage>
        <taxon>Eukaryota</taxon>
        <taxon>Fungi</taxon>
        <taxon>Fungi incertae sedis</taxon>
        <taxon>Mucoromycota</taxon>
        <taxon>Glomeromycotina</taxon>
        <taxon>Glomeromycetes</taxon>
        <taxon>Diversisporales</taxon>
        <taxon>Gigasporaceae</taxon>
        <taxon>Gigaspora</taxon>
    </lineage>
</organism>
<dbReference type="Gene3D" id="3.80.10.10">
    <property type="entry name" value="Ribonuclease Inhibitor"/>
    <property type="match status" value="1"/>
</dbReference>
<dbReference type="InterPro" id="IPR020635">
    <property type="entry name" value="Tyr_kinase_cat_dom"/>
</dbReference>
<dbReference type="PANTHER" id="PTHR44329:SF288">
    <property type="entry name" value="MITOGEN-ACTIVATED PROTEIN KINASE KINASE KINASE 20"/>
    <property type="match status" value="1"/>
</dbReference>
<evidence type="ECO:0000256" key="6">
    <source>
        <dbReference type="ARBA" id="ARBA00022840"/>
    </source>
</evidence>
<feature type="region of interest" description="Disordered" evidence="7">
    <location>
        <begin position="196"/>
        <end position="220"/>
    </location>
</feature>
<accession>A0A8H4APK3</accession>
<keyword evidence="10" id="KW-1185">Reference proteome</keyword>
<feature type="domain" description="Protein kinase" evidence="8">
    <location>
        <begin position="1"/>
        <end position="193"/>
    </location>
</feature>
<feature type="region of interest" description="Disordered" evidence="7">
    <location>
        <begin position="315"/>
        <end position="349"/>
    </location>
</feature>
<evidence type="ECO:0000256" key="7">
    <source>
        <dbReference type="SAM" id="MobiDB-lite"/>
    </source>
</evidence>
<evidence type="ECO:0000256" key="3">
    <source>
        <dbReference type="ARBA" id="ARBA00022737"/>
    </source>
</evidence>
<evidence type="ECO:0000256" key="4">
    <source>
        <dbReference type="ARBA" id="ARBA00022741"/>
    </source>
</evidence>
<dbReference type="InterPro" id="IPR001611">
    <property type="entry name" value="Leu-rich_rpt"/>
</dbReference>